<gene>
    <name evidence="2" type="ORF">QBC40DRAFT_187042</name>
</gene>
<feature type="compositionally biased region" description="Polar residues" evidence="1">
    <location>
        <begin position="59"/>
        <end position="69"/>
    </location>
</feature>
<feature type="region of interest" description="Disordered" evidence="1">
    <location>
        <begin position="1"/>
        <end position="119"/>
    </location>
</feature>
<protein>
    <submittedName>
        <fullName evidence="2">Uncharacterized protein</fullName>
    </submittedName>
</protein>
<keyword evidence="3" id="KW-1185">Reference proteome</keyword>
<accession>A0AAN7ARF3</accession>
<organism evidence="2 3">
    <name type="scientific">Triangularia verruculosa</name>
    <dbReference type="NCBI Taxonomy" id="2587418"/>
    <lineage>
        <taxon>Eukaryota</taxon>
        <taxon>Fungi</taxon>
        <taxon>Dikarya</taxon>
        <taxon>Ascomycota</taxon>
        <taxon>Pezizomycotina</taxon>
        <taxon>Sordariomycetes</taxon>
        <taxon>Sordariomycetidae</taxon>
        <taxon>Sordariales</taxon>
        <taxon>Podosporaceae</taxon>
        <taxon>Triangularia</taxon>
    </lineage>
</organism>
<dbReference type="AlphaFoldDB" id="A0AAN7ARF3"/>
<evidence type="ECO:0000256" key="1">
    <source>
        <dbReference type="SAM" id="MobiDB-lite"/>
    </source>
</evidence>
<reference evidence="2" key="1">
    <citation type="journal article" date="2023" name="Mol. Phylogenet. Evol.">
        <title>Genome-scale phylogeny and comparative genomics of the fungal order Sordariales.</title>
        <authorList>
            <person name="Hensen N."/>
            <person name="Bonometti L."/>
            <person name="Westerberg I."/>
            <person name="Brannstrom I.O."/>
            <person name="Guillou S."/>
            <person name="Cros-Aarteil S."/>
            <person name="Calhoun S."/>
            <person name="Haridas S."/>
            <person name="Kuo A."/>
            <person name="Mondo S."/>
            <person name="Pangilinan J."/>
            <person name="Riley R."/>
            <person name="LaButti K."/>
            <person name="Andreopoulos B."/>
            <person name="Lipzen A."/>
            <person name="Chen C."/>
            <person name="Yan M."/>
            <person name="Daum C."/>
            <person name="Ng V."/>
            <person name="Clum A."/>
            <person name="Steindorff A."/>
            <person name="Ohm R.A."/>
            <person name="Martin F."/>
            <person name="Silar P."/>
            <person name="Natvig D.O."/>
            <person name="Lalanne C."/>
            <person name="Gautier V."/>
            <person name="Ament-Velasquez S.L."/>
            <person name="Kruys A."/>
            <person name="Hutchinson M.I."/>
            <person name="Powell A.J."/>
            <person name="Barry K."/>
            <person name="Miller A.N."/>
            <person name="Grigoriev I.V."/>
            <person name="Debuchy R."/>
            <person name="Gladieux P."/>
            <person name="Hiltunen Thoren M."/>
            <person name="Johannesson H."/>
        </authorList>
    </citation>
    <scope>NUCLEOTIDE SEQUENCE</scope>
    <source>
        <strain evidence="2">CBS 315.58</strain>
    </source>
</reference>
<sequence length="479" mass="52198">MDIANLINPVDNDPAPDPRREQAKGEEVADVTQSPVQHADPRPAAAPTKLVVHAAVPTVLSNSASTAEPQTDPDLKSEPDGKSTESTEPPGAGAKRKSPPSSAQPKAPAKRAKTPGDLSREWQRQYFQGVPLPEFKGITAGELLLGTAGYVASQAPIQGQMKVEVIAAAPDQPLGGAIRLKGLPEGVQPGEEEMMDELGQAQDVFLFPLRHVEDIFILRGKSIQREAWNILIVPSDAVGAQPVRWSLPEMVSFSWTGTSMGREKSQVTLGGKAAKRVEEASKDKKALSELLCVDVLEEALNEALEPYQKKVQKLDVIDEFTKSLRAEVQATLGSAPELKGKPNGNLKVYSAGILFKSKTRTLYMPFRIIESVTLTVAYCMKLNRLTGLSMGVRVRKQPRELEVHEACSAETFYLGFKKIELKYVRTLKRWLEEAGVPKLELEKELYYDYAKNSITGGCEPYVLPPPSSKSSSSTGVTAK</sequence>
<name>A0AAN7ARF3_9PEZI</name>
<reference evidence="2" key="2">
    <citation type="submission" date="2023-05" db="EMBL/GenBank/DDBJ databases">
        <authorList>
            <consortium name="Lawrence Berkeley National Laboratory"/>
            <person name="Steindorff A."/>
            <person name="Hensen N."/>
            <person name="Bonometti L."/>
            <person name="Westerberg I."/>
            <person name="Brannstrom I.O."/>
            <person name="Guillou S."/>
            <person name="Cros-Aarteil S."/>
            <person name="Calhoun S."/>
            <person name="Haridas S."/>
            <person name="Kuo A."/>
            <person name="Mondo S."/>
            <person name="Pangilinan J."/>
            <person name="Riley R."/>
            <person name="Labutti K."/>
            <person name="Andreopoulos B."/>
            <person name="Lipzen A."/>
            <person name="Chen C."/>
            <person name="Yanf M."/>
            <person name="Daum C."/>
            <person name="Ng V."/>
            <person name="Clum A."/>
            <person name="Ohm R."/>
            <person name="Martin F."/>
            <person name="Silar P."/>
            <person name="Natvig D."/>
            <person name="Lalanne C."/>
            <person name="Gautier V."/>
            <person name="Ament-Velasquez S.L."/>
            <person name="Kruys A."/>
            <person name="Hutchinson M.I."/>
            <person name="Powell A.J."/>
            <person name="Barry K."/>
            <person name="Miller A.N."/>
            <person name="Grigoriev I.V."/>
            <person name="Debuchy R."/>
            <person name="Gladieux P."/>
            <person name="Thoren M.H."/>
            <person name="Johannesson H."/>
        </authorList>
    </citation>
    <scope>NUCLEOTIDE SEQUENCE</scope>
    <source>
        <strain evidence="2">CBS 315.58</strain>
    </source>
</reference>
<evidence type="ECO:0000313" key="2">
    <source>
        <dbReference type="EMBL" id="KAK4194920.1"/>
    </source>
</evidence>
<evidence type="ECO:0000313" key="3">
    <source>
        <dbReference type="Proteomes" id="UP001303160"/>
    </source>
</evidence>
<feature type="compositionally biased region" description="Basic and acidic residues" evidence="1">
    <location>
        <begin position="73"/>
        <end position="85"/>
    </location>
</feature>
<comment type="caution">
    <text evidence="2">The sequence shown here is derived from an EMBL/GenBank/DDBJ whole genome shotgun (WGS) entry which is preliminary data.</text>
</comment>
<proteinExistence type="predicted"/>
<feature type="compositionally biased region" description="Basic and acidic residues" evidence="1">
    <location>
        <begin position="16"/>
        <end position="27"/>
    </location>
</feature>
<dbReference type="Proteomes" id="UP001303160">
    <property type="component" value="Unassembled WGS sequence"/>
</dbReference>
<dbReference type="EMBL" id="MU864033">
    <property type="protein sequence ID" value="KAK4194920.1"/>
    <property type="molecule type" value="Genomic_DNA"/>
</dbReference>